<reference evidence="1" key="1">
    <citation type="submission" date="2014-11" db="EMBL/GenBank/DDBJ databases">
        <authorList>
            <person name="Amaro Gonzalez C."/>
        </authorList>
    </citation>
    <scope>NUCLEOTIDE SEQUENCE</scope>
</reference>
<organism evidence="1">
    <name type="scientific">Anguilla anguilla</name>
    <name type="common">European freshwater eel</name>
    <name type="synonym">Muraena anguilla</name>
    <dbReference type="NCBI Taxonomy" id="7936"/>
    <lineage>
        <taxon>Eukaryota</taxon>
        <taxon>Metazoa</taxon>
        <taxon>Chordata</taxon>
        <taxon>Craniata</taxon>
        <taxon>Vertebrata</taxon>
        <taxon>Euteleostomi</taxon>
        <taxon>Actinopterygii</taxon>
        <taxon>Neopterygii</taxon>
        <taxon>Teleostei</taxon>
        <taxon>Anguilliformes</taxon>
        <taxon>Anguillidae</taxon>
        <taxon>Anguilla</taxon>
    </lineage>
</organism>
<reference evidence="1" key="2">
    <citation type="journal article" date="2015" name="Fish Shellfish Immunol.">
        <title>Early steps in the European eel (Anguilla anguilla)-Vibrio vulnificus interaction in the gills: Role of the RtxA13 toxin.</title>
        <authorList>
            <person name="Callol A."/>
            <person name="Pajuelo D."/>
            <person name="Ebbesson L."/>
            <person name="Teles M."/>
            <person name="MacKenzie S."/>
            <person name="Amaro C."/>
        </authorList>
    </citation>
    <scope>NUCLEOTIDE SEQUENCE</scope>
</reference>
<name>A0A0E9VI40_ANGAN</name>
<protein>
    <submittedName>
        <fullName evidence="1">Uncharacterized protein</fullName>
    </submittedName>
</protein>
<proteinExistence type="predicted"/>
<dbReference type="EMBL" id="GBXM01031694">
    <property type="protein sequence ID" value="JAH76883.1"/>
    <property type="molecule type" value="Transcribed_RNA"/>
</dbReference>
<evidence type="ECO:0000313" key="1">
    <source>
        <dbReference type="EMBL" id="JAH76883.1"/>
    </source>
</evidence>
<accession>A0A0E9VI40</accession>
<sequence>MIQNAPRLYLWHAKFTVRHLPLSGHRPRRLFSHRCQTRCEIRPQSQTVPP</sequence>
<dbReference type="AlphaFoldDB" id="A0A0E9VI40"/>